<evidence type="ECO:0000313" key="2">
    <source>
        <dbReference type="EMBL" id="KAF2897487.1"/>
    </source>
</evidence>
<feature type="compositionally biased region" description="Low complexity" evidence="1">
    <location>
        <begin position="211"/>
        <end position="226"/>
    </location>
</feature>
<evidence type="ECO:0008006" key="4">
    <source>
        <dbReference type="Google" id="ProtNLM"/>
    </source>
</evidence>
<name>A0A8K0D765_IGNLU</name>
<dbReference type="Proteomes" id="UP000801492">
    <property type="component" value="Unassembled WGS sequence"/>
</dbReference>
<evidence type="ECO:0000256" key="1">
    <source>
        <dbReference type="SAM" id="MobiDB-lite"/>
    </source>
</evidence>
<keyword evidence="3" id="KW-1185">Reference proteome</keyword>
<dbReference type="EMBL" id="VTPC01004109">
    <property type="protein sequence ID" value="KAF2897487.1"/>
    <property type="molecule type" value="Genomic_DNA"/>
</dbReference>
<comment type="caution">
    <text evidence="2">The sequence shown here is derived from an EMBL/GenBank/DDBJ whole genome shotgun (WGS) entry which is preliminary data.</text>
</comment>
<organism evidence="2 3">
    <name type="scientific">Ignelater luminosus</name>
    <name type="common">Cucubano</name>
    <name type="synonym">Pyrophorus luminosus</name>
    <dbReference type="NCBI Taxonomy" id="2038154"/>
    <lineage>
        <taxon>Eukaryota</taxon>
        <taxon>Metazoa</taxon>
        <taxon>Ecdysozoa</taxon>
        <taxon>Arthropoda</taxon>
        <taxon>Hexapoda</taxon>
        <taxon>Insecta</taxon>
        <taxon>Pterygota</taxon>
        <taxon>Neoptera</taxon>
        <taxon>Endopterygota</taxon>
        <taxon>Coleoptera</taxon>
        <taxon>Polyphaga</taxon>
        <taxon>Elateriformia</taxon>
        <taxon>Elateroidea</taxon>
        <taxon>Elateridae</taxon>
        <taxon>Agrypninae</taxon>
        <taxon>Pyrophorini</taxon>
        <taxon>Ignelater</taxon>
    </lineage>
</organism>
<reference evidence="2" key="1">
    <citation type="submission" date="2019-08" db="EMBL/GenBank/DDBJ databases">
        <title>The genome of the North American firefly Photinus pyralis.</title>
        <authorList>
            <consortium name="Photinus pyralis genome working group"/>
            <person name="Fallon T.R."/>
            <person name="Sander Lower S.E."/>
            <person name="Weng J.-K."/>
        </authorList>
    </citation>
    <scope>NUCLEOTIDE SEQUENCE</scope>
    <source>
        <strain evidence="2">TRF0915ILg1</strain>
        <tissue evidence="2">Whole body</tissue>
    </source>
</reference>
<proteinExistence type="predicted"/>
<dbReference type="AlphaFoldDB" id="A0A8K0D765"/>
<dbReference type="OrthoDB" id="6756250at2759"/>
<gene>
    <name evidence="2" type="ORF">ILUMI_08686</name>
</gene>
<accession>A0A8K0D765</accession>
<protein>
    <recommendedName>
        <fullName evidence="4">HTH psq-type domain-containing protein</fullName>
    </recommendedName>
</protein>
<feature type="region of interest" description="Disordered" evidence="1">
    <location>
        <begin position="197"/>
        <end position="230"/>
    </location>
</feature>
<sequence>MPRIKEPRRLDAQKYQKYDSKAIKKAVAEVQNSASCKGVAQLYGINRITLTNHVEGIKLLQRLHTQFLCAAMLMFINYKELHLYYTWCCYGPTDARYNCSPSGWMEATQFFDWFTNCFVYETVKKVLREYYQETGYKNVDKLVFPSLMKKLEHSECLSRANGIGGFSGSEIYPLCKKNMMKEVDMVEIIEADTRTRSVPLENQPVEENRNTPSTSSHLSSTPFSESVEQGHVKELEKAEFPQRDAPVELQLLSENGTNNEGTSIQIKQLLILAGA</sequence>
<evidence type="ECO:0000313" key="3">
    <source>
        <dbReference type="Proteomes" id="UP000801492"/>
    </source>
</evidence>